<organism evidence="3 4">
    <name type="scientific">Amycolatopsis echigonensis</name>
    <dbReference type="NCBI Taxonomy" id="2576905"/>
    <lineage>
        <taxon>Bacteria</taxon>
        <taxon>Bacillati</taxon>
        <taxon>Actinomycetota</taxon>
        <taxon>Actinomycetes</taxon>
        <taxon>Pseudonocardiales</taxon>
        <taxon>Pseudonocardiaceae</taxon>
        <taxon>Amycolatopsis</taxon>
    </lineage>
</organism>
<dbReference type="SUPFAM" id="SSF56801">
    <property type="entry name" value="Acetyl-CoA synthetase-like"/>
    <property type="match status" value="1"/>
</dbReference>
<dbReference type="PANTHER" id="PTHR43767:SF1">
    <property type="entry name" value="NONRIBOSOMAL PEPTIDE SYNTHASE PES1 (EUROFUNG)-RELATED"/>
    <property type="match status" value="1"/>
</dbReference>
<dbReference type="PROSITE" id="PS00455">
    <property type="entry name" value="AMP_BINDING"/>
    <property type="match status" value="1"/>
</dbReference>
<evidence type="ECO:0000259" key="1">
    <source>
        <dbReference type="Pfam" id="PF00501"/>
    </source>
</evidence>
<dbReference type="Proteomes" id="UP000550260">
    <property type="component" value="Unassembled WGS sequence"/>
</dbReference>
<dbReference type="Gene3D" id="3.30.300.30">
    <property type="match status" value="1"/>
</dbReference>
<dbReference type="GO" id="GO:0016878">
    <property type="term" value="F:acid-thiol ligase activity"/>
    <property type="evidence" value="ECO:0007669"/>
    <property type="project" value="UniProtKB-ARBA"/>
</dbReference>
<comment type="caution">
    <text evidence="3">The sequence shown here is derived from an EMBL/GenBank/DDBJ whole genome shotgun (WGS) entry which is preliminary data.</text>
</comment>
<dbReference type="AlphaFoldDB" id="A0A8E1W5H2"/>
<dbReference type="Pfam" id="PF00501">
    <property type="entry name" value="AMP-binding"/>
    <property type="match status" value="1"/>
</dbReference>
<gene>
    <name evidence="3" type="ORF">H5411_35395</name>
</gene>
<dbReference type="InterPro" id="IPR042099">
    <property type="entry name" value="ANL_N_sf"/>
</dbReference>
<dbReference type="Gene3D" id="3.40.50.12780">
    <property type="entry name" value="N-terminal domain of ligase-like"/>
    <property type="match status" value="1"/>
</dbReference>
<dbReference type="EMBL" id="JACJHR010000072">
    <property type="protein sequence ID" value="MBB2504416.1"/>
    <property type="molecule type" value="Genomic_DNA"/>
</dbReference>
<dbReference type="InterPro" id="IPR045851">
    <property type="entry name" value="AMP-bd_C_sf"/>
</dbReference>
<dbReference type="InterPro" id="IPR025110">
    <property type="entry name" value="AMP-bd_C"/>
</dbReference>
<feature type="domain" description="AMP-binding enzyme C-terminal" evidence="2">
    <location>
        <begin position="423"/>
        <end position="498"/>
    </location>
</feature>
<dbReference type="InterPro" id="IPR020845">
    <property type="entry name" value="AMP-binding_CS"/>
</dbReference>
<evidence type="ECO:0000313" key="4">
    <source>
        <dbReference type="Proteomes" id="UP000550260"/>
    </source>
</evidence>
<sequence length="510" mass="53809">MPAPLRTVAQLITSGAIRHPGRVAVIDPDGRRLSYRQLADDATQLGNALRANGLQAGDRVAVWLEDGADHVVLYAACALAGLVVAPVNVRHTAAEAEHVLTDSGAKALVFGPAVQEKVAEIPGIDDLLLLPTAEVRAYRAFLEAGSTKPLPEPDSADLFILGYTSGTTGRPKGARLTQGSVLNLARINALSYRLPLGSVAAMTGSMSFVAVVPAHVLTHFYVGGTVVFPGRWDVGSLTALVAEHRATFTYAPSPLLGEFTEAIRSHPSEWASLTTLLHSASKASPEALRQLGDAAGTRLIEGWGMTENSGGLMTVTSPADVAVLGDALFTTVGRPVAETQVLVADADGEPAPCDGTTVGELWVHSPCLADGYWQQPEATHAAFRKDWFRTGDLGTIDPHGYVRIADRRTDLIVSGGMNVYPSEVERVILTAPGVAACAVVGLPHPRWGQTVAAAVVPAAGAVLTAEDVISHCLRFLAGYKKPTVVRFVESLPMTHSQKVARHQVRRLLGG</sequence>
<dbReference type="InterPro" id="IPR050237">
    <property type="entry name" value="ATP-dep_AMP-bd_enzyme"/>
</dbReference>
<evidence type="ECO:0000313" key="3">
    <source>
        <dbReference type="EMBL" id="MBB2504416.1"/>
    </source>
</evidence>
<keyword evidence="3" id="KW-0436">Ligase</keyword>
<dbReference type="Pfam" id="PF13193">
    <property type="entry name" value="AMP-binding_C"/>
    <property type="match status" value="1"/>
</dbReference>
<evidence type="ECO:0000259" key="2">
    <source>
        <dbReference type="Pfam" id="PF13193"/>
    </source>
</evidence>
<dbReference type="RefSeq" id="WP_183126328.1">
    <property type="nucleotide sequence ID" value="NZ_JACJHR010000072.1"/>
</dbReference>
<reference evidence="3 4" key="1">
    <citation type="submission" date="2020-08" db="EMBL/GenBank/DDBJ databases">
        <title>Amycolatopsis echigonensis JCM 21831.</title>
        <authorList>
            <person name="Tedsree N."/>
            <person name="Kuncharoen N."/>
            <person name="Likhitwitayawuid K."/>
            <person name="Tanasupawat S."/>
        </authorList>
    </citation>
    <scope>NUCLEOTIDE SEQUENCE [LARGE SCALE GENOMIC DNA]</scope>
    <source>
        <strain evidence="3 4">JCM 21831</strain>
    </source>
</reference>
<proteinExistence type="predicted"/>
<feature type="domain" description="AMP-dependent synthetase/ligase" evidence="1">
    <location>
        <begin position="18"/>
        <end position="373"/>
    </location>
</feature>
<accession>A0A8E1W5H2</accession>
<dbReference type="PANTHER" id="PTHR43767">
    <property type="entry name" value="LONG-CHAIN-FATTY-ACID--COA LIGASE"/>
    <property type="match status" value="1"/>
</dbReference>
<protein>
    <submittedName>
        <fullName evidence="3">Acyl--CoA ligase</fullName>
    </submittedName>
</protein>
<name>A0A8E1W5H2_9PSEU</name>
<dbReference type="InterPro" id="IPR000873">
    <property type="entry name" value="AMP-dep_synth/lig_dom"/>
</dbReference>